<reference evidence="10" key="1">
    <citation type="submission" date="2021-11" db="EMBL/GenBank/DDBJ databases">
        <title>Halomonas sp., isolated from a coastal aquaculture zone in Dongshan Bay.</title>
        <authorList>
            <person name="Lin W."/>
        </authorList>
    </citation>
    <scope>NUCLEOTIDE SEQUENCE</scope>
    <source>
        <strain evidence="10">Yzlin-01</strain>
    </source>
</reference>
<evidence type="ECO:0000256" key="4">
    <source>
        <dbReference type="ARBA" id="ARBA00022763"/>
    </source>
</evidence>
<dbReference type="InterPro" id="IPR042242">
    <property type="entry name" value="RecO_C"/>
</dbReference>
<keyword evidence="5 8" id="KW-0233">DNA recombination</keyword>
<evidence type="ECO:0000256" key="3">
    <source>
        <dbReference type="ARBA" id="ARBA00021310"/>
    </source>
</evidence>
<comment type="similarity">
    <text evidence="2 8">Belongs to the RecO family.</text>
</comment>
<dbReference type="NCBIfam" id="TIGR00613">
    <property type="entry name" value="reco"/>
    <property type="match status" value="1"/>
</dbReference>
<dbReference type="HAMAP" id="MF_00201">
    <property type="entry name" value="RecO"/>
    <property type="match status" value="1"/>
</dbReference>
<proteinExistence type="inferred from homology"/>
<dbReference type="Gene3D" id="1.20.1440.120">
    <property type="entry name" value="Recombination protein O, C-terminal domain"/>
    <property type="match status" value="1"/>
</dbReference>
<keyword evidence="11" id="KW-1185">Reference proteome</keyword>
<dbReference type="Pfam" id="PF11967">
    <property type="entry name" value="RecO_N"/>
    <property type="match status" value="1"/>
</dbReference>
<dbReference type="Pfam" id="PF02565">
    <property type="entry name" value="RecO_C"/>
    <property type="match status" value="1"/>
</dbReference>
<sequence>MPTAPEPAFLLHRTPYRESSALVDLLTLHHGRVRAVAHGMQRPGSKARQRLQPFTPLFVNWKGERELKRLSLLESRGQTALLAGEGLLCGLYANEIATRLLPMELPAADGFAFYAALLEALPVPQARALALRRFEWSLLDTLEATPRFVGDDGQALDPQSKYCFVAESRCFRIAESGLDGRALRYIDQGDWEHPGLAGTLKAVLRAALTPLLGVKPLRSRELMQDLALRRRRADGAPRVGGAS</sequence>
<dbReference type="Gene3D" id="2.40.50.140">
    <property type="entry name" value="Nucleic acid-binding proteins"/>
    <property type="match status" value="1"/>
</dbReference>
<keyword evidence="4 8" id="KW-0227">DNA damage</keyword>
<dbReference type="RefSeq" id="WP_259036606.1">
    <property type="nucleotide sequence ID" value="NZ_JAJISC010000005.1"/>
</dbReference>
<evidence type="ECO:0000256" key="7">
    <source>
        <dbReference type="ARBA" id="ARBA00033409"/>
    </source>
</evidence>
<evidence type="ECO:0000259" key="9">
    <source>
        <dbReference type="Pfam" id="PF11967"/>
    </source>
</evidence>
<comment type="function">
    <text evidence="1 8">Involved in DNA repair and RecF pathway recombination.</text>
</comment>
<evidence type="ECO:0000256" key="8">
    <source>
        <dbReference type="HAMAP-Rule" id="MF_00201"/>
    </source>
</evidence>
<dbReference type="PANTHER" id="PTHR33991">
    <property type="entry name" value="DNA REPAIR PROTEIN RECO"/>
    <property type="match status" value="1"/>
</dbReference>
<accession>A0ABT2EEV0</accession>
<evidence type="ECO:0000313" key="10">
    <source>
        <dbReference type="EMBL" id="MCS2610107.1"/>
    </source>
</evidence>
<evidence type="ECO:0000256" key="1">
    <source>
        <dbReference type="ARBA" id="ARBA00003065"/>
    </source>
</evidence>
<evidence type="ECO:0000256" key="6">
    <source>
        <dbReference type="ARBA" id="ARBA00023204"/>
    </source>
</evidence>
<evidence type="ECO:0000256" key="5">
    <source>
        <dbReference type="ARBA" id="ARBA00023172"/>
    </source>
</evidence>
<evidence type="ECO:0000256" key="2">
    <source>
        <dbReference type="ARBA" id="ARBA00007452"/>
    </source>
</evidence>
<keyword evidence="6 8" id="KW-0234">DNA repair</keyword>
<organism evidence="10 11">
    <name type="scientific">Halomonas dongshanensis</name>
    <dbReference type="NCBI Taxonomy" id="2890835"/>
    <lineage>
        <taxon>Bacteria</taxon>
        <taxon>Pseudomonadati</taxon>
        <taxon>Pseudomonadota</taxon>
        <taxon>Gammaproteobacteria</taxon>
        <taxon>Oceanospirillales</taxon>
        <taxon>Halomonadaceae</taxon>
        <taxon>Halomonas</taxon>
    </lineage>
</organism>
<dbReference type="InterPro" id="IPR012340">
    <property type="entry name" value="NA-bd_OB-fold"/>
</dbReference>
<evidence type="ECO:0000313" key="11">
    <source>
        <dbReference type="Proteomes" id="UP001165542"/>
    </source>
</evidence>
<dbReference type="SUPFAM" id="SSF50249">
    <property type="entry name" value="Nucleic acid-binding proteins"/>
    <property type="match status" value="1"/>
</dbReference>
<dbReference type="InterPro" id="IPR022572">
    <property type="entry name" value="DNA_rep/recomb_RecO_N"/>
</dbReference>
<name>A0ABT2EEV0_9GAMM</name>
<protein>
    <recommendedName>
        <fullName evidence="3 8">DNA repair protein RecO</fullName>
    </recommendedName>
    <alternativeName>
        <fullName evidence="7 8">Recombination protein O</fullName>
    </alternativeName>
</protein>
<dbReference type="Proteomes" id="UP001165542">
    <property type="component" value="Unassembled WGS sequence"/>
</dbReference>
<dbReference type="PANTHER" id="PTHR33991:SF1">
    <property type="entry name" value="DNA REPAIR PROTEIN RECO"/>
    <property type="match status" value="1"/>
</dbReference>
<feature type="domain" description="DNA replication/recombination mediator RecO N-terminal" evidence="9">
    <location>
        <begin position="6"/>
        <end position="74"/>
    </location>
</feature>
<dbReference type="InterPro" id="IPR003717">
    <property type="entry name" value="RecO"/>
</dbReference>
<gene>
    <name evidence="8 10" type="primary">recO</name>
    <name evidence="10" type="ORF">LLY24_12355</name>
</gene>
<dbReference type="EMBL" id="JAJISC010000005">
    <property type="protein sequence ID" value="MCS2610107.1"/>
    <property type="molecule type" value="Genomic_DNA"/>
</dbReference>
<comment type="caution">
    <text evidence="10">The sequence shown here is derived from an EMBL/GenBank/DDBJ whole genome shotgun (WGS) entry which is preliminary data.</text>
</comment>